<dbReference type="InterPro" id="IPR036563">
    <property type="entry name" value="MoaE_sf"/>
</dbReference>
<reference evidence="2 3" key="2">
    <citation type="submission" date="2012-08" db="EMBL/GenBank/DDBJ databases">
        <title>The Genome Sequence of Turicella otitidis ATCC 51513.</title>
        <authorList>
            <consortium name="The Broad Institute Genome Sequencing Platform"/>
            <person name="Earl A."/>
            <person name="Ward D."/>
            <person name="Feldgarden M."/>
            <person name="Gevers D."/>
            <person name="Huys G."/>
            <person name="Walker B."/>
            <person name="Young S.K."/>
            <person name="Zeng Q."/>
            <person name="Gargeya S."/>
            <person name="Fitzgerald M."/>
            <person name="Haas B."/>
            <person name="Abouelleil A."/>
            <person name="Alvarado L."/>
            <person name="Arachchi H.M."/>
            <person name="Berlin A.M."/>
            <person name="Chapman S.B."/>
            <person name="Goldberg J."/>
            <person name="Griggs A."/>
            <person name="Gujja S."/>
            <person name="Hansen M."/>
            <person name="Howarth C."/>
            <person name="Imamovic A."/>
            <person name="Larimer J."/>
            <person name="McCowen C."/>
            <person name="Montmayeur A."/>
            <person name="Murphy C."/>
            <person name="Neiman D."/>
            <person name="Pearson M."/>
            <person name="Priest M."/>
            <person name="Roberts A."/>
            <person name="Saif S."/>
            <person name="Shea T."/>
            <person name="Sisk P."/>
            <person name="Sykes S."/>
            <person name="Wortman J."/>
            <person name="Nusbaum C."/>
            <person name="Birren B."/>
        </authorList>
    </citation>
    <scope>NUCLEOTIDE SEQUENCE [LARGE SCALE GENOMIC DNA]</scope>
    <source>
        <strain evidence="2 3">ATCC 51513</strain>
    </source>
</reference>
<accession>I7LBS4</accession>
<comment type="caution">
    <text evidence="1">The sequence shown here is derived from an EMBL/GenBank/DDBJ whole genome shotgun (WGS) entry which is preliminary data.</text>
</comment>
<dbReference type="InterPro" id="IPR003448">
    <property type="entry name" value="Mopterin_biosynth_MoaE"/>
</dbReference>
<dbReference type="GO" id="GO:0006777">
    <property type="term" value="P:Mo-molybdopterin cofactor biosynthetic process"/>
    <property type="evidence" value="ECO:0007669"/>
    <property type="project" value="InterPro"/>
</dbReference>
<name>I7LBS4_9CORY</name>
<dbReference type="EMBL" id="CAJZ01000092">
    <property type="protein sequence ID" value="CCI83334.1"/>
    <property type="molecule type" value="Genomic_DNA"/>
</dbReference>
<dbReference type="RefSeq" id="WP_004600826.1">
    <property type="nucleotide sequence ID" value="NZ_HF541866.1"/>
</dbReference>
<dbReference type="PATRIC" id="fig|883169.3.peg.901"/>
<dbReference type="Gene3D" id="3.90.1170.40">
    <property type="entry name" value="Molybdopterin biosynthesis MoaE subunit"/>
    <property type="match status" value="1"/>
</dbReference>
<dbReference type="EMBL" id="AHAE01000040">
    <property type="protein sequence ID" value="EJZ82170.1"/>
    <property type="molecule type" value="Genomic_DNA"/>
</dbReference>
<dbReference type="OrthoDB" id="9794429at2"/>
<dbReference type="eggNOG" id="COG0314">
    <property type="taxonomic scope" value="Bacteria"/>
</dbReference>
<gene>
    <name evidence="1" type="primary">moaE</name>
    <name evidence="1" type="ORF">BN46_0598</name>
    <name evidence="2" type="ORF">HMPREF9719_00936</name>
</gene>
<dbReference type="Proteomes" id="UP000006078">
    <property type="component" value="Unassembled WGS sequence"/>
</dbReference>
<evidence type="ECO:0000313" key="3">
    <source>
        <dbReference type="Proteomes" id="UP000006078"/>
    </source>
</evidence>
<dbReference type="AlphaFoldDB" id="I7LBS4"/>
<keyword evidence="3" id="KW-1185">Reference proteome</keyword>
<dbReference type="HOGENOM" id="CLU_089568_1_1_11"/>
<dbReference type="Pfam" id="PF02391">
    <property type="entry name" value="MoaE"/>
    <property type="match status" value="1"/>
</dbReference>
<evidence type="ECO:0000313" key="2">
    <source>
        <dbReference type="EMBL" id="EJZ82170.1"/>
    </source>
</evidence>
<protein>
    <submittedName>
        <fullName evidence="1">Molybdopterin-converting factor subunit 2 2</fullName>
    </submittedName>
</protein>
<evidence type="ECO:0000313" key="4">
    <source>
        <dbReference type="Proteomes" id="UP000011016"/>
    </source>
</evidence>
<dbReference type="STRING" id="29321.AAV33_04930"/>
<evidence type="ECO:0000313" key="1">
    <source>
        <dbReference type="EMBL" id="CCI83334.1"/>
    </source>
</evidence>
<dbReference type="PANTHER" id="PTHR23404">
    <property type="entry name" value="MOLYBDOPTERIN SYNTHASE RELATED"/>
    <property type="match status" value="1"/>
</dbReference>
<organism evidence="1 4">
    <name type="scientific">Corynebacterium otitidis ATCC 51513</name>
    <dbReference type="NCBI Taxonomy" id="883169"/>
    <lineage>
        <taxon>Bacteria</taxon>
        <taxon>Bacillati</taxon>
        <taxon>Actinomycetota</taxon>
        <taxon>Actinomycetes</taxon>
        <taxon>Mycobacteriales</taxon>
        <taxon>Corynebacteriaceae</taxon>
        <taxon>Corynebacterium</taxon>
    </lineage>
</organism>
<dbReference type="SUPFAM" id="SSF54690">
    <property type="entry name" value="Molybdopterin synthase subunit MoaE"/>
    <property type="match status" value="1"/>
</dbReference>
<sequence length="151" mass="15837">MASPEAEDAGGRLAGSLVTADPLEPLAAPARDEVRTDHAGAVVTFEGVVRDHDGGRSVRRLDYEAHPAAEEELAAACRRVLAKNPGVRAWVGHRTGALELGELAFLVAVAAAHRGAAFAACAALVDEVKATVPIWKRQLLSDGLSQWVGLE</sequence>
<proteinExistence type="predicted"/>
<dbReference type="Proteomes" id="UP000011016">
    <property type="component" value="Unassembled WGS sequence"/>
</dbReference>
<reference evidence="1 4" key="1">
    <citation type="journal article" date="2012" name="J. Bacteriol.">
        <title>Draft Genome Sequence of Turicella otitidis ATCC 51513, Isolated from Middle Ear Fluid from a Child with Otitis Media.</title>
        <authorList>
            <person name="Brinkrolf K."/>
            <person name="Schneider J."/>
            <person name="Knecht M."/>
            <person name="Ruckert C."/>
            <person name="Tauch A."/>
        </authorList>
    </citation>
    <scope>NUCLEOTIDE SEQUENCE [LARGE SCALE GENOMIC DNA]</scope>
    <source>
        <strain evidence="1 4">ATCC 51513</strain>
    </source>
</reference>